<dbReference type="PROSITE" id="PS51468">
    <property type="entry name" value="VIT"/>
    <property type="match status" value="1"/>
</dbReference>
<dbReference type="VEuPathDB" id="FungiDB:F4678DRAFT_459312"/>
<reference evidence="3" key="1">
    <citation type="submission" date="2022-07" db="EMBL/GenBank/DDBJ databases">
        <title>Genome Sequence of Xylaria arbuscula.</title>
        <authorList>
            <person name="Buettner E."/>
        </authorList>
    </citation>
    <scope>NUCLEOTIDE SEQUENCE</scope>
    <source>
        <strain evidence="3">VT107</strain>
    </source>
</reference>
<dbReference type="EMBL" id="JANPWZ010000517">
    <property type="protein sequence ID" value="KAJ3575800.1"/>
    <property type="molecule type" value="Genomic_DNA"/>
</dbReference>
<evidence type="ECO:0000313" key="4">
    <source>
        <dbReference type="Proteomes" id="UP001148614"/>
    </source>
</evidence>
<dbReference type="Pfam" id="PF08487">
    <property type="entry name" value="VIT"/>
    <property type="match status" value="1"/>
</dbReference>
<organism evidence="3 4">
    <name type="scientific">Xylaria arbuscula</name>
    <dbReference type="NCBI Taxonomy" id="114810"/>
    <lineage>
        <taxon>Eukaryota</taxon>
        <taxon>Fungi</taxon>
        <taxon>Dikarya</taxon>
        <taxon>Ascomycota</taxon>
        <taxon>Pezizomycotina</taxon>
        <taxon>Sordariomycetes</taxon>
        <taxon>Xylariomycetidae</taxon>
        <taxon>Xylariales</taxon>
        <taxon>Xylariaceae</taxon>
        <taxon>Xylaria</taxon>
    </lineage>
</organism>
<feature type="domain" description="VWFA" evidence="1">
    <location>
        <begin position="340"/>
        <end position="523"/>
    </location>
</feature>
<dbReference type="Gene3D" id="3.40.50.410">
    <property type="entry name" value="von Willebrand factor, type A domain"/>
    <property type="match status" value="1"/>
</dbReference>
<name>A0A9W8NGF8_9PEZI</name>
<keyword evidence="4" id="KW-1185">Reference proteome</keyword>
<dbReference type="SMART" id="SM00609">
    <property type="entry name" value="VIT"/>
    <property type="match status" value="1"/>
</dbReference>
<dbReference type="SUPFAM" id="SSF53300">
    <property type="entry name" value="vWA-like"/>
    <property type="match status" value="1"/>
</dbReference>
<dbReference type="AlphaFoldDB" id="A0A9W8NGF8"/>
<dbReference type="Pfam" id="PF13768">
    <property type="entry name" value="VWA_3"/>
    <property type="match status" value="1"/>
</dbReference>
<sequence length="855" mass="93800">MDFCSTGIVWDNREPPPPTHADKYDFPLYRPETNRYADYVHCNSDTGSGVAGPKSLATNVMTELNRSILPAACVSLAGRIAGDIAEVTVRQLFWNDSDTPIKQGSYTFPMPAGCTITSFSCRLGNDRKLVAKAFPREQAQDIFRSAVAAHRYAALLEQNTPEIFTSALGNIPADTRVKIEITYVTLLKPMATVDSNIVSLTIPTYLADRYGKRPESLKGIGLGSQSDEVLLRIEVIDIDRSCSISSDSHEVLVNRITSSSSALCSEGINAQESTVVTLKENRHWFDTDFVLSIETALKNGAKCPRALLEVHPSLPNQAAMIINIPPTVIESDAAIADSGEVIFLIDRSGSMDDKMENLKSAMYSLLKAIPSGRHFNIWSFGSTYHSLWPCSQTWSETTLKAALKHVHDHFIANMEGTELISALKAVISSRVPTIPCDIIVVTDGEVWHLEETLTIVDQANSLSGGAMRFFSLGIGAHVSHALVDGIARRGGGSSEVIPQAGRHGWNDRVVAILRKALTVHGELELSLGGIKAVTSPSDFKSIKPLQASRVFLLLQQSEIPGDQSDLALTISIGKQIIEKIGITKLTKPDTIIHKLSARAILQDLELESDYSAFSQRPDLCQGVSYHIPTGATFAETLACKYSLASKWTSLCLVQDEKDTSKDTFSVCRRQEIRIDHVRDGLLQPKGGIRSLQNQALVNTVTRLPINPGLLKPVERTTGTPHTFITSHINPDFILRLRSQQSSDGSFSNPAQESFVEIKEVFNEVRLWISKENGLETSAAQRIANTVVIMSILEKEANPPTNGIRELMENALAYLITQIPDSCERSDLLGYSRRMVSERNGVAYAWKINTVSTIIS</sequence>
<evidence type="ECO:0008006" key="5">
    <source>
        <dbReference type="Google" id="ProtNLM"/>
    </source>
</evidence>
<protein>
    <recommendedName>
        <fullName evidence="5">VIT domain-containing protein</fullName>
    </recommendedName>
</protein>
<evidence type="ECO:0000259" key="1">
    <source>
        <dbReference type="PROSITE" id="PS50234"/>
    </source>
</evidence>
<dbReference type="InterPro" id="IPR002035">
    <property type="entry name" value="VWF_A"/>
</dbReference>
<accession>A0A9W8NGF8</accession>
<proteinExistence type="predicted"/>
<dbReference type="SMART" id="SM00327">
    <property type="entry name" value="VWA"/>
    <property type="match status" value="1"/>
</dbReference>
<gene>
    <name evidence="3" type="ORF">NPX13_g3910</name>
</gene>
<dbReference type="Proteomes" id="UP001148614">
    <property type="component" value="Unassembled WGS sequence"/>
</dbReference>
<dbReference type="PANTHER" id="PTHR45737">
    <property type="entry name" value="VON WILLEBRAND FACTOR A DOMAIN-CONTAINING PROTEIN 5A"/>
    <property type="match status" value="1"/>
</dbReference>
<feature type="domain" description="VIT" evidence="2">
    <location>
        <begin position="55"/>
        <end position="185"/>
    </location>
</feature>
<dbReference type="InterPro" id="IPR036465">
    <property type="entry name" value="vWFA_dom_sf"/>
</dbReference>
<dbReference type="PROSITE" id="PS50234">
    <property type="entry name" value="VWFA"/>
    <property type="match status" value="1"/>
</dbReference>
<evidence type="ECO:0000313" key="3">
    <source>
        <dbReference type="EMBL" id="KAJ3575800.1"/>
    </source>
</evidence>
<dbReference type="InterPro" id="IPR013694">
    <property type="entry name" value="VIT"/>
</dbReference>
<comment type="caution">
    <text evidence="3">The sequence shown here is derived from an EMBL/GenBank/DDBJ whole genome shotgun (WGS) entry which is preliminary data.</text>
</comment>
<evidence type="ECO:0000259" key="2">
    <source>
        <dbReference type="PROSITE" id="PS51468"/>
    </source>
</evidence>
<dbReference type="PANTHER" id="PTHR45737:SF6">
    <property type="entry name" value="VON WILLEBRAND FACTOR A DOMAIN-CONTAINING PROTEIN 5A"/>
    <property type="match status" value="1"/>
</dbReference>